<dbReference type="Proteomes" id="UP000629596">
    <property type="component" value="Unassembled WGS sequence"/>
</dbReference>
<evidence type="ECO:0000313" key="11">
    <source>
        <dbReference type="EMBL" id="RDU48222.1"/>
    </source>
</evidence>
<feature type="domain" description="DNA methylase N-4/N-6" evidence="9">
    <location>
        <begin position="23"/>
        <end position="268"/>
    </location>
</feature>
<dbReference type="GO" id="GO:0005737">
    <property type="term" value="C:cytoplasm"/>
    <property type="evidence" value="ECO:0007669"/>
    <property type="project" value="TreeGrafter"/>
</dbReference>
<name>A0A3D8HC51_9BACT</name>
<dbReference type="PRINTS" id="PR00508">
    <property type="entry name" value="S21N4MTFRASE"/>
</dbReference>
<proteinExistence type="inferred from homology"/>
<evidence type="ECO:0000256" key="3">
    <source>
        <dbReference type="ARBA" id="ARBA00022679"/>
    </source>
</evidence>
<evidence type="ECO:0000256" key="6">
    <source>
        <dbReference type="ARBA" id="ARBA00023125"/>
    </source>
</evidence>
<keyword evidence="5" id="KW-0680">Restriction system</keyword>
<reference evidence="10 13" key="2">
    <citation type="submission" date="2020-08" db="EMBL/GenBank/DDBJ databases">
        <title>Genome public.</title>
        <authorList>
            <person name="Liu C."/>
            <person name="Sun Q."/>
        </authorList>
    </citation>
    <scope>NUCLEOTIDE SEQUENCE [LARGE SCALE GENOMIC DNA]</scope>
    <source>
        <strain evidence="10 13">426_9</strain>
    </source>
</reference>
<evidence type="ECO:0000313" key="12">
    <source>
        <dbReference type="Proteomes" id="UP000256321"/>
    </source>
</evidence>
<dbReference type="InterPro" id="IPR029063">
    <property type="entry name" value="SAM-dependent_MTases_sf"/>
</dbReference>
<protein>
    <recommendedName>
        <fullName evidence="8">Methyltransferase</fullName>
        <ecNumber evidence="8">2.1.1.-</ecNumber>
    </recommendedName>
</protein>
<dbReference type="GO" id="GO:0015667">
    <property type="term" value="F:site-specific DNA-methyltransferase (cytosine-N4-specific) activity"/>
    <property type="evidence" value="ECO:0007669"/>
    <property type="project" value="UniProtKB-EC"/>
</dbReference>
<dbReference type="InterPro" id="IPR002941">
    <property type="entry name" value="DNA_methylase_N4/N6"/>
</dbReference>
<comment type="caution">
    <text evidence="11">The sequence shown here is derived from an EMBL/GenBank/DDBJ whole genome shotgun (WGS) entry which is preliminary data.</text>
</comment>
<dbReference type="RefSeq" id="WP_115500521.1">
    <property type="nucleotide sequence ID" value="NZ_JACRTI010000044.1"/>
</dbReference>
<dbReference type="PANTHER" id="PTHR13370:SF3">
    <property type="entry name" value="TRNA (GUANINE(10)-N2)-METHYLTRANSFERASE HOMOLOG"/>
    <property type="match status" value="1"/>
</dbReference>
<dbReference type="SUPFAM" id="SSF53335">
    <property type="entry name" value="S-adenosyl-L-methionine-dependent methyltransferases"/>
    <property type="match status" value="1"/>
</dbReference>
<keyword evidence="2 11" id="KW-0489">Methyltransferase</keyword>
<evidence type="ECO:0000256" key="7">
    <source>
        <dbReference type="ARBA" id="ARBA00049120"/>
    </source>
</evidence>
<reference evidence="11 12" key="1">
    <citation type="submission" date="2018-07" db="EMBL/GenBank/DDBJ databases">
        <title>Parabacteroides acidifaciens nov. sp., isolated from human feces.</title>
        <authorList>
            <person name="Wang Y.J."/>
        </authorList>
    </citation>
    <scope>NUCLEOTIDE SEQUENCE [LARGE SCALE GENOMIC DNA]</scope>
    <source>
        <strain evidence="11 12">426-9</strain>
    </source>
</reference>
<dbReference type="EC" id="2.1.1.-" evidence="8"/>
<evidence type="ECO:0000313" key="10">
    <source>
        <dbReference type="EMBL" id="MBC8603027.1"/>
    </source>
</evidence>
<evidence type="ECO:0000256" key="4">
    <source>
        <dbReference type="ARBA" id="ARBA00022691"/>
    </source>
</evidence>
<comment type="similarity">
    <text evidence="1">Belongs to the N(4)/N(6)-methyltransferase family. N(4) subfamily.</text>
</comment>
<keyword evidence="13" id="KW-1185">Reference proteome</keyword>
<evidence type="ECO:0000313" key="13">
    <source>
        <dbReference type="Proteomes" id="UP000629596"/>
    </source>
</evidence>
<organism evidence="11 12">
    <name type="scientific">Parabacteroides acidifaciens</name>
    <dbReference type="NCBI Taxonomy" id="2290935"/>
    <lineage>
        <taxon>Bacteria</taxon>
        <taxon>Pseudomonadati</taxon>
        <taxon>Bacteroidota</taxon>
        <taxon>Bacteroidia</taxon>
        <taxon>Bacteroidales</taxon>
        <taxon>Tannerellaceae</taxon>
        <taxon>Parabacteroides</taxon>
    </lineage>
</organism>
<dbReference type="GO" id="GO:0008170">
    <property type="term" value="F:N-methyltransferase activity"/>
    <property type="evidence" value="ECO:0007669"/>
    <property type="project" value="InterPro"/>
</dbReference>
<dbReference type="Proteomes" id="UP000256321">
    <property type="component" value="Unassembled WGS sequence"/>
</dbReference>
<keyword evidence="4" id="KW-0949">S-adenosyl-L-methionine</keyword>
<dbReference type="GO" id="GO:0003677">
    <property type="term" value="F:DNA binding"/>
    <property type="evidence" value="ECO:0007669"/>
    <property type="project" value="UniProtKB-KW"/>
</dbReference>
<dbReference type="Gene3D" id="3.40.50.150">
    <property type="entry name" value="Vaccinia Virus protein VP39"/>
    <property type="match status" value="1"/>
</dbReference>
<evidence type="ECO:0000256" key="1">
    <source>
        <dbReference type="ARBA" id="ARBA00010203"/>
    </source>
</evidence>
<evidence type="ECO:0000256" key="2">
    <source>
        <dbReference type="ARBA" id="ARBA00022603"/>
    </source>
</evidence>
<evidence type="ECO:0000259" key="9">
    <source>
        <dbReference type="Pfam" id="PF01555"/>
    </source>
</evidence>
<keyword evidence="6" id="KW-0238">DNA-binding</keyword>
<dbReference type="EMBL" id="QREV01000044">
    <property type="protein sequence ID" value="RDU48222.1"/>
    <property type="molecule type" value="Genomic_DNA"/>
</dbReference>
<dbReference type="GO" id="GO:0009307">
    <property type="term" value="P:DNA restriction-modification system"/>
    <property type="evidence" value="ECO:0007669"/>
    <property type="project" value="UniProtKB-KW"/>
</dbReference>
<dbReference type="PANTHER" id="PTHR13370">
    <property type="entry name" value="RNA METHYLASE-RELATED"/>
    <property type="match status" value="1"/>
</dbReference>
<dbReference type="InterPro" id="IPR001091">
    <property type="entry name" value="RM_Methyltransferase"/>
</dbReference>
<accession>A0A3D8HC51</accession>
<gene>
    <name evidence="11" type="ORF">DWU89_15405</name>
    <name evidence="10" type="ORF">H8784_15030</name>
</gene>
<evidence type="ECO:0000256" key="5">
    <source>
        <dbReference type="ARBA" id="ARBA00022747"/>
    </source>
</evidence>
<dbReference type="PROSITE" id="PS00093">
    <property type="entry name" value="N4_MTASE"/>
    <property type="match status" value="1"/>
</dbReference>
<dbReference type="EMBL" id="JACRTI010000044">
    <property type="protein sequence ID" value="MBC8603027.1"/>
    <property type="molecule type" value="Genomic_DNA"/>
</dbReference>
<dbReference type="AlphaFoldDB" id="A0A3D8HC51"/>
<dbReference type="Pfam" id="PF01555">
    <property type="entry name" value="N6_N4_Mtase"/>
    <property type="match status" value="1"/>
</dbReference>
<evidence type="ECO:0000256" key="8">
    <source>
        <dbReference type="RuleBase" id="RU362026"/>
    </source>
</evidence>
<sequence>MTTVHSIYIGASQHMTSTENNTIDLVVTSPPYPMIEMWDEIMAKQNPEITNNLESNPEMAFELMHRELDKVWKECFRVLKTGGFLCINIGDATRTINDNFTLYNNHSRISKACIEIGFVGLPNIIWRKQTNVPNKFMGSGMLPCGAYVTLEHEWILIFRKGSKREYKKADAKLSRMKSSFFWEERNVWFSDMWEIKGTKQKIQKKTSRERSAAYPFEVPYRLINMFSQKGDIVMDPFLGTGTTMQAAMLLGRNSCGYEIDPNFETIIREGVDSLELVLCNSLIKQRFDAHREFIVNRRSSGKEIKHFNNTLNCEVMTNQEKEIELNYLESILLDQETGKYIVTYEDHSDLNELPFKDTFFKVAR</sequence>
<dbReference type="GO" id="GO:0032259">
    <property type="term" value="P:methylation"/>
    <property type="evidence" value="ECO:0007669"/>
    <property type="project" value="UniProtKB-KW"/>
</dbReference>
<comment type="catalytic activity">
    <reaction evidence="7">
        <text>a 2'-deoxycytidine in DNA + S-adenosyl-L-methionine = an N(4)-methyl-2'-deoxycytidine in DNA + S-adenosyl-L-homocysteine + H(+)</text>
        <dbReference type="Rhea" id="RHEA:16857"/>
        <dbReference type="Rhea" id="RHEA-COMP:11369"/>
        <dbReference type="Rhea" id="RHEA-COMP:13674"/>
        <dbReference type="ChEBI" id="CHEBI:15378"/>
        <dbReference type="ChEBI" id="CHEBI:57856"/>
        <dbReference type="ChEBI" id="CHEBI:59789"/>
        <dbReference type="ChEBI" id="CHEBI:85452"/>
        <dbReference type="ChEBI" id="CHEBI:137933"/>
        <dbReference type="EC" id="2.1.1.113"/>
    </reaction>
</comment>
<keyword evidence="3 11" id="KW-0808">Transferase</keyword>
<dbReference type="InterPro" id="IPR017985">
    <property type="entry name" value="MeTrfase_CN4_CS"/>
</dbReference>